<dbReference type="Proteomes" id="UP000824533">
    <property type="component" value="Linkage Group LG12"/>
</dbReference>
<dbReference type="EMBL" id="CM034398">
    <property type="protein sequence ID" value="KAJ0177460.1"/>
    <property type="molecule type" value="Genomic_DNA"/>
</dbReference>
<protein>
    <submittedName>
        <fullName evidence="1">Uncharacterized protein</fullName>
    </submittedName>
</protein>
<comment type="caution">
    <text evidence="1">The sequence shown here is derived from an EMBL/GenBank/DDBJ whole genome shotgun (WGS) entry which is preliminary data.</text>
</comment>
<keyword evidence="2" id="KW-1185">Reference proteome</keyword>
<evidence type="ECO:0000313" key="2">
    <source>
        <dbReference type="Proteomes" id="UP000824533"/>
    </source>
</evidence>
<evidence type="ECO:0000313" key="1">
    <source>
        <dbReference type="EMBL" id="KAJ0177460.1"/>
    </source>
</evidence>
<organism evidence="1 2">
    <name type="scientific">Dendrolimus kikuchii</name>
    <dbReference type="NCBI Taxonomy" id="765133"/>
    <lineage>
        <taxon>Eukaryota</taxon>
        <taxon>Metazoa</taxon>
        <taxon>Ecdysozoa</taxon>
        <taxon>Arthropoda</taxon>
        <taxon>Hexapoda</taxon>
        <taxon>Insecta</taxon>
        <taxon>Pterygota</taxon>
        <taxon>Neoptera</taxon>
        <taxon>Endopterygota</taxon>
        <taxon>Lepidoptera</taxon>
        <taxon>Glossata</taxon>
        <taxon>Ditrysia</taxon>
        <taxon>Bombycoidea</taxon>
        <taxon>Lasiocampidae</taxon>
        <taxon>Dendrolimus</taxon>
    </lineage>
</organism>
<proteinExistence type="predicted"/>
<gene>
    <name evidence="1" type="ORF">K1T71_007469</name>
</gene>
<reference evidence="1 2" key="1">
    <citation type="journal article" date="2021" name="Front. Genet.">
        <title>Chromosome-Level Genome Assembly Reveals Significant Gene Expansion in the Toll and IMD Signaling Pathways of Dendrolimus kikuchii.</title>
        <authorList>
            <person name="Zhou J."/>
            <person name="Wu P."/>
            <person name="Xiong Z."/>
            <person name="Liu N."/>
            <person name="Zhao N."/>
            <person name="Ji M."/>
            <person name="Qiu Y."/>
            <person name="Yang B."/>
        </authorList>
    </citation>
    <scope>NUCLEOTIDE SEQUENCE [LARGE SCALE GENOMIC DNA]</scope>
    <source>
        <strain evidence="1">Ann1</strain>
    </source>
</reference>
<accession>A0ACC1D0W0</accession>
<sequence length="493" mass="56742">MWWLIIILILVLFLYSHKRLSYFSSRGIQTFPPPLPFLGNLTAVTFGRENFVEAIAAGYNKFKDQRYFGFYQYMVPALVLKDPELIRQTMVRDFNCFIDRGVHIGTDCDPFFGRNIVMLTGSRWRTMRAAITPAFSGVRCRYMAPLMAERAKAVADYLRTHITSKKIMDVNEITMPYVNDVIASCAFGFAVDSHKDPENCIYKLGIKAIVQDTTQIMKMYGFENMKFIMKMLNVRIIPTEVTDQFSQLFKSALKARREKLVQPRPDFIQTLVDVAEEITDDDLVAQAVLFYIAGYDTTTNLINYFLYEMAINPEVQEKLYEELNKVPGDDKIENIYETVQGLKYLEMCVCEVLRLWPLVASAGRRSVSTYDFGPMHPGSKHNLVAPAGIHIWLSIYSIHRDEKYWPNPNTCDPERFAPDKRGNITPYTYLPFGTGPRHCIGSRFALLTAKIFLMNFLRVYKTSAFQKSSRLCPRAFILRPADGYNLIVEPRTL</sequence>
<name>A0ACC1D0W0_9NEOP</name>